<gene>
    <name evidence="3" type="primary">LOC109114716</name>
</gene>
<evidence type="ECO:0000259" key="1">
    <source>
        <dbReference type="Pfam" id="PF07727"/>
    </source>
</evidence>
<feature type="domain" description="Reverse transcriptase Ty1/copia-type" evidence="1">
    <location>
        <begin position="156"/>
        <end position="228"/>
    </location>
</feature>
<dbReference type="OMA" id="LETHHIF"/>
<name>A0A1U8Q3F2_NELNU</name>
<protein>
    <submittedName>
        <fullName evidence="3">Uncharacterized protein LOC109114716</fullName>
    </submittedName>
</protein>
<evidence type="ECO:0000313" key="2">
    <source>
        <dbReference type="Proteomes" id="UP000189703"/>
    </source>
</evidence>
<dbReference type="KEGG" id="nnu:109114716"/>
<dbReference type="AlphaFoldDB" id="A0A1U8Q3F2"/>
<dbReference type="RefSeq" id="XP_019053339.1">
    <property type="nucleotide sequence ID" value="XM_019197794.1"/>
</dbReference>
<dbReference type="OrthoDB" id="411615at2759"/>
<evidence type="ECO:0000313" key="3">
    <source>
        <dbReference type="RefSeq" id="XP_019053339.1"/>
    </source>
</evidence>
<dbReference type="Pfam" id="PF07727">
    <property type="entry name" value="RVT_2"/>
    <property type="match status" value="1"/>
</dbReference>
<reference evidence="3" key="1">
    <citation type="submission" date="2025-08" db="UniProtKB">
        <authorList>
            <consortium name="RefSeq"/>
        </authorList>
    </citation>
    <scope>IDENTIFICATION</scope>
</reference>
<dbReference type="Proteomes" id="UP000189703">
    <property type="component" value="Unplaced"/>
</dbReference>
<keyword evidence="2" id="KW-1185">Reference proteome</keyword>
<organism evidence="2 3">
    <name type="scientific">Nelumbo nucifera</name>
    <name type="common">Sacred lotus</name>
    <dbReference type="NCBI Taxonomy" id="4432"/>
    <lineage>
        <taxon>Eukaryota</taxon>
        <taxon>Viridiplantae</taxon>
        <taxon>Streptophyta</taxon>
        <taxon>Embryophyta</taxon>
        <taxon>Tracheophyta</taxon>
        <taxon>Spermatophyta</taxon>
        <taxon>Magnoliopsida</taxon>
        <taxon>Proteales</taxon>
        <taxon>Nelumbonaceae</taxon>
        <taxon>Nelumbo</taxon>
    </lineage>
</organism>
<sequence>MARRVNLETHHIFISRGVIFYKDQFPYKAGPITSTHHGSHSVIPLPLSPYDDCDYPFPPTHSEPTIDSSPSITHDNNPTVDSTIIPLNTIMSQPSRPRCSTTVPAEFNDYICKLPPSIFRLNHVALAIEPKPYDQAAQDPCWRQAMAVEIAALERNDTWKIAPLPPSKHPIGSKWVCKIKYKFDGTIERFKARLVAKGYSKVESLDYHDTFAPVAKLATLRCLLAVAAIK</sequence>
<accession>A0A1U8Q3F2</accession>
<dbReference type="InterPro" id="IPR013103">
    <property type="entry name" value="RVT_2"/>
</dbReference>
<dbReference type="STRING" id="4432.A0A1U8Q3F2"/>
<dbReference type="GeneID" id="109114716"/>
<proteinExistence type="predicted"/>
<dbReference type="InParanoid" id="A0A1U8Q3F2"/>